<feature type="domain" description="ABC transporter" evidence="5">
    <location>
        <begin position="281"/>
        <end position="532"/>
    </location>
</feature>
<evidence type="ECO:0000256" key="4">
    <source>
        <dbReference type="ARBA" id="ARBA00022840"/>
    </source>
</evidence>
<keyword evidence="3" id="KW-0547">Nucleotide-binding</keyword>
<dbReference type="RefSeq" id="WP_116688621.1">
    <property type="nucleotide sequence ID" value="NZ_CAWNYD010000010.1"/>
</dbReference>
<dbReference type="EMBL" id="QDDL01000010">
    <property type="protein sequence ID" value="PVZ65486.1"/>
    <property type="molecule type" value="Genomic_DNA"/>
</dbReference>
<dbReference type="InterPro" id="IPR050319">
    <property type="entry name" value="ABC_transp_ATP-bind"/>
</dbReference>
<dbReference type="OrthoDB" id="9784450at2"/>
<dbReference type="FunFam" id="3.40.50.300:FF:000016">
    <property type="entry name" value="Oligopeptide ABC transporter ATP-binding component"/>
    <property type="match status" value="2"/>
</dbReference>
<dbReference type="InterPro" id="IPR027417">
    <property type="entry name" value="P-loop_NTPase"/>
</dbReference>
<dbReference type="NCBIfam" id="NF007739">
    <property type="entry name" value="PRK10419.1"/>
    <property type="match status" value="2"/>
</dbReference>
<dbReference type="GO" id="GO:0016887">
    <property type="term" value="F:ATP hydrolysis activity"/>
    <property type="evidence" value="ECO:0007669"/>
    <property type="project" value="InterPro"/>
</dbReference>
<reference evidence="6 7" key="1">
    <citation type="submission" date="2018-04" db="EMBL/GenBank/DDBJ databases">
        <title>Thalassorhabdus spongiae gen. nov., sp. nov., isolated from a marine sponge in South-West Iceland.</title>
        <authorList>
            <person name="Knobloch S."/>
            <person name="Daussin A."/>
            <person name="Johannsson R."/>
            <person name="Marteinsson V.T."/>
        </authorList>
    </citation>
    <scope>NUCLEOTIDE SEQUENCE [LARGE SCALE GENOMIC DNA]</scope>
    <source>
        <strain evidence="6 7">Hp12</strain>
    </source>
</reference>
<dbReference type="NCBIfam" id="NF008453">
    <property type="entry name" value="PRK11308.1"/>
    <property type="match status" value="2"/>
</dbReference>
<proteinExistence type="inferred from homology"/>
<dbReference type="PROSITE" id="PS00211">
    <property type="entry name" value="ABC_TRANSPORTER_1"/>
    <property type="match status" value="2"/>
</dbReference>
<keyword evidence="7" id="KW-1185">Reference proteome</keyword>
<keyword evidence="4 6" id="KW-0067">ATP-binding</keyword>
<dbReference type="AlphaFoldDB" id="A0A2V1GQ50"/>
<keyword evidence="2" id="KW-0813">Transport</keyword>
<accession>A0A2V1GQ50</accession>
<dbReference type="InterPro" id="IPR003593">
    <property type="entry name" value="AAA+_ATPase"/>
</dbReference>
<dbReference type="InterPro" id="IPR017871">
    <property type="entry name" value="ABC_transporter-like_CS"/>
</dbReference>
<dbReference type="Proteomes" id="UP000244906">
    <property type="component" value="Unassembled WGS sequence"/>
</dbReference>
<dbReference type="SMART" id="SM00382">
    <property type="entry name" value="AAA"/>
    <property type="match status" value="2"/>
</dbReference>
<sequence length="543" mass="60612">MSTNKQTPLEPKVLEVRNLEVSIKSSGIPLVKGIDFEIAKGEIFALVGESGSGKSLTSMSMMRLLPDALTISKGDIRLNGDDLFQLTELEMNQVRGAKVAMIFQEPQTSLNPVQTVGEQLGEVLKLHQDLSGSRAQPRLVELLEEVGIPDPKERLKWYPHQLSGGQKQRVMIAMALACEPQLLVADEPTTALDVTIQKQVLELLNKLCKTRNLSVLLITHDMGVVAEMADRIAVMQFGEILEQATRDEFFANPRHEYSKRLINSLPKGNDFLSIEKPETVLKVDDLCVWFPQKKGIFQRTVGHTKAVDGISFEIGRAETLALVGESGSGKSTTGMAILRLNPIYRGAVEFNGKKISDLERDAFMPYRKDIQVIFQDPFSSMNPRMSIREIIEEGMLSLDVEKDRKKREATMQRLLKRVGMEPEHLDRFPHEFSGGQRQRIAIARALSVNPKLIICDEPTSALDVSIRGQVLDLLRELQDELGVSYLFITHDLSIIPHLAHRVAVMKNGEIVEQGNTESLMTNPQHAYTRQLLAAAPKIEINAA</sequence>
<dbReference type="Pfam" id="PF08352">
    <property type="entry name" value="oligo_HPY"/>
    <property type="match status" value="2"/>
</dbReference>
<dbReference type="GO" id="GO:0005524">
    <property type="term" value="F:ATP binding"/>
    <property type="evidence" value="ECO:0007669"/>
    <property type="project" value="UniProtKB-KW"/>
</dbReference>
<name>A0A2V1GQ50_9GAMM</name>
<dbReference type="Pfam" id="PF00005">
    <property type="entry name" value="ABC_tran"/>
    <property type="match status" value="2"/>
</dbReference>
<dbReference type="GO" id="GO:0055085">
    <property type="term" value="P:transmembrane transport"/>
    <property type="evidence" value="ECO:0007669"/>
    <property type="project" value="UniProtKB-ARBA"/>
</dbReference>
<evidence type="ECO:0000259" key="5">
    <source>
        <dbReference type="PROSITE" id="PS50893"/>
    </source>
</evidence>
<dbReference type="InterPro" id="IPR013563">
    <property type="entry name" value="Oligopep_ABC_C"/>
</dbReference>
<evidence type="ECO:0000313" key="7">
    <source>
        <dbReference type="Proteomes" id="UP000244906"/>
    </source>
</evidence>
<evidence type="ECO:0000313" key="6">
    <source>
        <dbReference type="EMBL" id="PVZ65486.1"/>
    </source>
</evidence>
<evidence type="ECO:0000256" key="2">
    <source>
        <dbReference type="ARBA" id="ARBA00022448"/>
    </source>
</evidence>
<dbReference type="PANTHER" id="PTHR43776:SF7">
    <property type="entry name" value="D,D-DIPEPTIDE TRANSPORT ATP-BINDING PROTEIN DDPF-RELATED"/>
    <property type="match status" value="1"/>
</dbReference>
<dbReference type="CDD" id="cd03257">
    <property type="entry name" value="ABC_NikE_OppD_transporters"/>
    <property type="match status" value="2"/>
</dbReference>
<comment type="similarity">
    <text evidence="1">Belongs to the ABC transporter superfamily.</text>
</comment>
<comment type="caution">
    <text evidence="6">The sequence shown here is derived from an EMBL/GenBank/DDBJ whole genome shotgun (WGS) entry which is preliminary data.</text>
</comment>
<protein>
    <submittedName>
        <fullName evidence="6">ABC transporter ATP-binding protein</fullName>
    </submittedName>
</protein>
<feature type="domain" description="ABC transporter" evidence="5">
    <location>
        <begin position="14"/>
        <end position="262"/>
    </location>
</feature>
<organism evidence="6 7">
    <name type="scientific">Pelagibaculum spongiae</name>
    <dbReference type="NCBI Taxonomy" id="2080658"/>
    <lineage>
        <taxon>Bacteria</taxon>
        <taxon>Pseudomonadati</taxon>
        <taxon>Pseudomonadota</taxon>
        <taxon>Gammaproteobacteria</taxon>
        <taxon>Oceanospirillales</taxon>
        <taxon>Pelagibaculum</taxon>
    </lineage>
</organism>
<dbReference type="PANTHER" id="PTHR43776">
    <property type="entry name" value="TRANSPORT ATP-BINDING PROTEIN"/>
    <property type="match status" value="1"/>
</dbReference>
<dbReference type="SUPFAM" id="SSF52540">
    <property type="entry name" value="P-loop containing nucleoside triphosphate hydrolases"/>
    <property type="match status" value="2"/>
</dbReference>
<evidence type="ECO:0000256" key="3">
    <source>
        <dbReference type="ARBA" id="ARBA00022741"/>
    </source>
</evidence>
<gene>
    <name evidence="6" type="ORF">DC094_18585</name>
</gene>
<evidence type="ECO:0000256" key="1">
    <source>
        <dbReference type="ARBA" id="ARBA00005417"/>
    </source>
</evidence>
<dbReference type="PROSITE" id="PS50893">
    <property type="entry name" value="ABC_TRANSPORTER_2"/>
    <property type="match status" value="2"/>
</dbReference>
<dbReference type="GO" id="GO:0015833">
    <property type="term" value="P:peptide transport"/>
    <property type="evidence" value="ECO:0007669"/>
    <property type="project" value="InterPro"/>
</dbReference>
<dbReference type="InterPro" id="IPR003439">
    <property type="entry name" value="ABC_transporter-like_ATP-bd"/>
</dbReference>
<dbReference type="Gene3D" id="3.40.50.300">
    <property type="entry name" value="P-loop containing nucleotide triphosphate hydrolases"/>
    <property type="match status" value="2"/>
</dbReference>